<reference evidence="1" key="1">
    <citation type="submission" date="2016-01" db="EMBL/GenBank/DDBJ databases">
        <title>Reference transcriptome for the parasite Schistocephalus solidus: insights into the molecular evolution of parasitism.</title>
        <authorList>
            <person name="Hebert F.O."/>
            <person name="Grambauer S."/>
            <person name="Barber I."/>
            <person name="Landry C.R."/>
            <person name="Aubin-Horth N."/>
        </authorList>
    </citation>
    <scope>NUCLEOTIDE SEQUENCE</scope>
</reference>
<evidence type="ECO:0000313" key="1">
    <source>
        <dbReference type="EMBL" id="JAP57175.1"/>
    </source>
</evidence>
<dbReference type="EMBL" id="GEEE01006050">
    <property type="protein sequence ID" value="JAP57175.1"/>
    <property type="molecule type" value="Transcribed_RNA"/>
</dbReference>
<proteinExistence type="predicted"/>
<gene>
    <name evidence="1" type="ORF">TR119501</name>
</gene>
<dbReference type="AlphaFoldDB" id="A0A0X3PZ93"/>
<protein>
    <submittedName>
        <fullName evidence="1">Uncharacterized protein</fullName>
    </submittedName>
</protein>
<accession>A0A0X3PZ93</accession>
<organism evidence="1">
    <name type="scientific">Schistocephalus solidus</name>
    <name type="common">Tapeworm</name>
    <dbReference type="NCBI Taxonomy" id="70667"/>
    <lineage>
        <taxon>Eukaryota</taxon>
        <taxon>Metazoa</taxon>
        <taxon>Spiralia</taxon>
        <taxon>Lophotrochozoa</taxon>
        <taxon>Platyhelminthes</taxon>
        <taxon>Cestoda</taxon>
        <taxon>Eucestoda</taxon>
        <taxon>Diphyllobothriidea</taxon>
        <taxon>Diphyllobothriidae</taxon>
        <taxon>Schistocephalus</taxon>
    </lineage>
</organism>
<sequence length="144" mass="16464">MLTDHAVHQNVLTKQFTPLTQGILRYFVMRCPRRCPPYSIHVSEPASMRFSPECVPLRSLGLQNFDALFVAFFTGCVELTASLNDAGVGPSRERPMLWSLYICWHTLLSFRARVGPWLATDPFSTLNPRKKQSCRPWIAYAWAC</sequence>
<name>A0A0X3PZ93_SCHSO</name>